<evidence type="ECO:0000313" key="2">
    <source>
        <dbReference type="EMBL" id="ODV71860.1"/>
    </source>
</evidence>
<protein>
    <submittedName>
        <fullName evidence="2">Uncharacterized protein</fullName>
    </submittedName>
</protein>
<name>A0A1E4RXA9_CYBJN</name>
<proteinExistence type="predicted"/>
<dbReference type="GeneID" id="30989958"/>
<feature type="signal peptide" evidence="1">
    <location>
        <begin position="1"/>
        <end position="16"/>
    </location>
</feature>
<dbReference type="Proteomes" id="UP000094389">
    <property type="component" value="Unassembled WGS sequence"/>
</dbReference>
<dbReference type="EMBL" id="KV453937">
    <property type="protein sequence ID" value="ODV71860.1"/>
    <property type="molecule type" value="Genomic_DNA"/>
</dbReference>
<dbReference type="AlphaFoldDB" id="A0A1E4RXA9"/>
<dbReference type="RefSeq" id="XP_020068899.1">
    <property type="nucleotide sequence ID" value="XM_020215562.1"/>
</dbReference>
<evidence type="ECO:0000256" key="1">
    <source>
        <dbReference type="SAM" id="SignalP"/>
    </source>
</evidence>
<accession>A0A1E4RXA9</accession>
<reference evidence="2 3" key="1">
    <citation type="journal article" date="2016" name="Proc. Natl. Acad. Sci. U.S.A.">
        <title>Comparative genomics of biotechnologically important yeasts.</title>
        <authorList>
            <person name="Riley R."/>
            <person name="Haridas S."/>
            <person name="Wolfe K.H."/>
            <person name="Lopes M.R."/>
            <person name="Hittinger C.T."/>
            <person name="Goeker M."/>
            <person name="Salamov A.A."/>
            <person name="Wisecaver J.H."/>
            <person name="Long T.M."/>
            <person name="Calvey C.H."/>
            <person name="Aerts A.L."/>
            <person name="Barry K.W."/>
            <person name="Choi C."/>
            <person name="Clum A."/>
            <person name="Coughlan A.Y."/>
            <person name="Deshpande S."/>
            <person name="Douglass A.P."/>
            <person name="Hanson S.J."/>
            <person name="Klenk H.-P."/>
            <person name="LaButti K.M."/>
            <person name="Lapidus A."/>
            <person name="Lindquist E.A."/>
            <person name="Lipzen A.M."/>
            <person name="Meier-Kolthoff J.P."/>
            <person name="Ohm R.A."/>
            <person name="Otillar R.P."/>
            <person name="Pangilinan J.L."/>
            <person name="Peng Y."/>
            <person name="Rokas A."/>
            <person name="Rosa C.A."/>
            <person name="Scheuner C."/>
            <person name="Sibirny A.A."/>
            <person name="Slot J.C."/>
            <person name="Stielow J.B."/>
            <person name="Sun H."/>
            <person name="Kurtzman C.P."/>
            <person name="Blackwell M."/>
            <person name="Grigoriev I.V."/>
            <person name="Jeffries T.W."/>
        </authorList>
    </citation>
    <scope>NUCLEOTIDE SEQUENCE [LARGE SCALE GENOMIC DNA]</scope>
    <source>
        <strain evidence="3">ATCC 18201 / CBS 1600 / BCRC 20928 / JCM 3617 / NBRC 0987 / NRRL Y-1542</strain>
    </source>
</reference>
<feature type="chain" id="PRO_5009162519" evidence="1">
    <location>
        <begin position="17"/>
        <end position="148"/>
    </location>
</feature>
<sequence>MSLVILLSVLVANVLASLDTNVEKIPLAVRVAEVFHNGFCFQQFAPVESVQAVEMPTWVKSGTTWNHLGFQTDCTKGENTVAMAPGDTSNLTMAKYYMLTYTSGYQVMDYTGFQDNEERVALLEYYWTTGHNLFEDATTTALIGRQSG</sequence>
<gene>
    <name evidence="2" type="ORF">CYBJADRAFT_168918</name>
</gene>
<keyword evidence="1" id="KW-0732">Signal</keyword>
<keyword evidence="3" id="KW-1185">Reference proteome</keyword>
<organism evidence="2 3">
    <name type="scientific">Cyberlindnera jadinii (strain ATCC 18201 / CBS 1600 / BCRC 20928 / JCM 3617 / NBRC 0987 / NRRL Y-1542)</name>
    <name type="common">Torula yeast</name>
    <name type="synonym">Candida utilis</name>
    <dbReference type="NCBI Taxonomy" id="983966"/>
    <lineage>
        <taxon>Eukaryota</taxon>
        <taxon>Fungi</taxon>
        <taxon>Dikarya</taxon>
        <taxon>Ascomycota</taxon>
        <taxon>Saccharomycotina</taxon>
        <taxon>Saccharomycetes</taxon>
        <taxon>Phaffomycetales</taxon>
        <taxon>Phaffomycetaceae</taxon>
        <taxon>Cyberlindnera</taxon>
    </lineage>
</organism>
<evidence type="ECO:0000313" key="3">
    <source>
        <dbReference type="Proteomes" id="UP000094389"/>
    </source>
</evidence>